<dbReference type="GO" id="GO:0046872">
    <property type="term" value="F:metal ion binding"/>
    <property type="evidence" value="ECO:0007669"/>
    <property type="project" value="UniProtKB-KW"/>
</dbReference>
<dbReference type="InterPro" id="IPR008279">
    <property type="entry name" value="PEP-util_enz_mobile_dom"/>
</dbReference>
<dbReference type="FunFam" id="3.30.1490.20:FF:000010">
    <property type="entry name" value="Phosphoenolpyruvate synthase"/>
    <property type="match status" value="1"/>
</dbReference>
<dbReference type="InterPro" id="IPR015813">
    <property type="entry name" value="Pyrv/PenolPyrv_kinase-like_dom"/>
</dbReference>
<name>A0A0X3BPV1_9EURY</name>
<evidence type="ECO:0000313" key="20">
    <source>
        <dbReference type="Proteomes" id="UP000069850"/>
    </source>
</evidence>
<feature type="domain" description="PEP-utilising enzyme mobile" evidence="16">
    <location>
        <begin position="393"/>
        <end position="463"/>
    </location>
</feature>
<dbReference type="Pfam" id="PF02896">
    <property type="entry name" value="PEP-utilizers_C"/>
    <property type="match status" value="1"/>
</dbReference>
<dbReference type="FunFam" id="3.30.470.20:FF:000017">
    <property type="entry name" value="Phosphoenolpyruvate synthase"/>
    <property type="match status" value="1"/>
</dbReference>
<dbReference type="EC" id="2.7.9.2" evidence="5 14"/>
<dbReference type="GO" id="GO:0005524">
    <property type="term" value="F:ATP binding"/>
    <property type="evidence" value="ECO:0007669"/>
    <property type="project" value="UniProtKB-KW"/>
</dbReference>
<evidence type="ECO:0000256" key="7">
    <source>
        <dbReference type="ARBA" id="ARBA00022679"/>
    </source>
</evidence>
<sequence>MKQDATYIRWFADIRNEDVGLVGGKNASLGEMYSELTPKGVKIPDGFAVTAGGYWHVLDAAGILDDLKETLAGLDRSDVADLAQRGRRARDLILSAGIPDDLWGEIKAAYDMLCDEYGPDADVAVRSSATAEDLPTASFAGQQETYLNVRGYQALREAYIKCLASLFTDRAIAYRIDNHFDHFRVALSVGIMKMVRSDLAASGVIFTLDTDTGFRDVVLITGSYGLGEMIVQGAVNPDEFYVFKPTFRKGYRAIVRKNLGGKRVKLIYGLGGAKEVTRRVDVPEADQKRFCIADDDVLTLAGYALTIEDHYSAKAGKPVPMDIEWAKDGETGEVFIVQARPETVQSQKAGDVLETYHLDERGTVLAAGKSIGDAIAAGKARIITDVSRLPEFRPGEVLVSDTTTPDWEPVMKTAAAIVTNRGGRTSHAAIVSRELGIPAVVGTGDATEKVPTGREVTVSCAEGEEGFVYDRALPFHVERTRLSDLRRPKTAVMMNLGNPDAAFGLAMVPNDGIGLARMEFIISSYIKVHPMALVHPERVTDEAVRRLIADLTYGYPNGEEYFVERLAEGAGTIAAAFYPNPVVVRMSDFKTNEYASLLGGTYFEPEEANPMLGFRGASRYYDERYREGFSLECRAMKRVREEMGLVNLIIMIPFCRRVEEAKQVIEELGKNGLRRGENGLSVYQMCEIPNNVVQIDAFSDYFDGFSIGSNDLTQLTLGIDRDSAVVGGAFDERDPGVKRMVAMAVEGCRRNGRHSGLLDPRSTLGMRTATPRSWAGPLMSATPASSGWSPWQLRGAGGTDGTAGSAARRRALTPSSPTSWWSRGSTRYRSSPTRY</sequence>
<evidence type="ECO:0000313" key="19">
    <source>
        <dbReference type="EMBL" id="CVK34093.1"/>
    </source>
</evidence>
<dbReference type="SUPFAM" id="SSF51621">
    <property type="entry name" value="Phosphoenolpyruvate/pyruvate domain"/>
    <property type="match status" value="1"/>
</dbReference>
<dbReference type="Pfam" id="PF01326">
    <property type="entry name" value="PPDK_N"/>
    <property type="match status" value="1"/>
</dbReference>
<dbReference type="PANTHER" id="PTHR43030">
    <property type="entry name" value="PHOSPHOENOLPYRUVATE SYNTHASE"/>
    <property type="match status" value="1"/>
</dbReference>
<dbReference type="InterPro" id="IPR023151">
    <property type="entry name" value="PEP_util_CS"/>
</dbReference>
<dbReference type="PANTHER" id="PTHR43030:SF1">
    <property type="entry name" value="PHOSPHOENOLPYRUVATE SYNTHASE"/>
    <property type="match status" value="1"/>
</dbReference>
<keyword evidence="7 14" id="KW-0808">Transferase</keyword>
<dbReference type="GeneID" id="27138403"/>
<proteinExistence type="inferred from homology"/>
<dbReference type="PIRSF" id="PIRSF000854">
    <property type="entry name" value="PEP_synthase"/>
    <property type="match status" value="1"/>
</dbReference>
<evidence type="ECO:0000256" key="1">
    <source>
        <dbReference type="ARBA" id="ARBA00001946"/>
    </source>
</evidence>
<dbReference type="InterPro" id="IPR013815">
    <property type="entry name" value="ATP_grasp_subdomain_1"/>
</dbReference>
<dbReference type="Proteomes" id="UP000069850">
    <property type="component" value="Chromosome 1"/>
</dbReference>
<dbReference type="Gene3D" id="3.30.1490.20">
    <property type="entry name" value="ATP-grasp fold, A domain"/>
    <property type="match status" value="1"/>
</dbReference>
<keyword evidence="10 14" id="KW-0418">Kinase</keyword>
<dbReference type="InterPro" id="IPR036637">
    <property type="entry name" value="Phosphohistidine_dom_sf"/>
</dbReference>
<dbReference type="InterPro" id="IPR018274">
    <property type="entry name" value="PEP_util_AS"/>
</dbReference>
<evidence type="ECO:0000256" key="9">
    <source>
        <dbReference type="ARBA" id="ARBA00022741"/>
    </source>
</evidence>
<dbReference type="FunFam" id="3.50.30.10:FF:000002">
    <property type="entry name" value="Phosphoenolpyruvate synthase"/>
    <property type="match status" value="1"/>
</dbReference>
<comment type="pathway">
    <text evidence="3 14">Carbohydrate biosynthesis; gluconeogenesis.</text>
</comment>
<dbReference type="AlphaFoldDB" id="A0A0X3BPV1"/>
<dbReference type="GO" id="GO:0006094">
    <property type="term" value="P:gluconeogenesis"/>
    <property type="evidence" value="ECO:0007669"/>
    <property type="project" value="UniProtKB-UniPathway"/>
</dbReference>
<comment type="catalytic activity">
    <reaction evidence="13 14">
        <text>pyruvate + ATP + H2O = phosphoenolpyruvate + AMP + phosphate + 2 H(+)</text>
        <dbReference type="Rhea" id="RHEA:11364"/>
        <dbReference type="ChEBI" id="CHEBI:15361"/>
        <dbReference type="ChEBI" id="CHEBI:15377"/>
        <dbReference type="ChEBI" id="CHEBI:15378"/>
        <dbReference type="ChEBI" id="CHEBI:30616"/>
        <dbReference type="ChEBI" id="CHEBI:43474"/>
        <dbReference type="ChEBI" id="CHEBI:58702"/>
        <dbReference type="ChEBI" id="CHEBI:456215"/>
        <dbReference type="EC" id="2.7.9.2"/>
    </reaction>
</comment>
<reference evidence="19 20" key="1">
    <citation type="submission" date="2016-01" db="EMBL/GenBank/DDBJ databases">
        <authorList>
            <person name="Manzoor S."/>
        </authorList>
    </citation>
    <scope>NUCLEOTIDE SEQUENCE [LARGE SCALE GENOMIC DNA]</scope>
    <source>
        <strain evidence="19">Methanoculleus sp MAB1</strain>
    </source>
</reference>
<dbReference type="RefSeq" id="WP_394326534.1">
    <property type="nucleotide sequence ID" value="NZ_LT158599.1"/>
</dbReference>
<keyword evidence="19" id="KW-0670">Pyruvate</keyword>
<evidence type="ECO:0000256" key="15">
    <source>
        <dbReference type="SAM" id="MobiDB-lite"/>
    </source>
</evidence>
<evidence type="ECO:0000259" key="18">
    <source>
        <dbReference type="Pfam" id="PF02896"/>
    </source>
</evidence>
<dbReference type="UniPathway" id="UPA00138"/>
<dbReference type="SUPFAM" id="SSF52009">
    <property type="entry name" value="Phosphohistidine domain"/>
    <property type="match status" value="1"/>
</dbReference>
<dbReference type="InterPro" id="IPR040442">
    <property type="entry name" value="Pyrv_kinase-like_dom_sf"/>
</dbReference>
<comment type="cofactor">
    <cofactor evidence="1 14">
        <name>Mg(2+)</name>
        <dbReference type="ChEBI" id="CHEBI:18420"/>
    </cofactor>
</comment>
<keyword evidence="11 14" id="KW-0067">ATP-binding</keyword>
<evidence type="ECO:0000256" key="6">
    <source>
        <dbReference type="ARBA" id="ARBA00021623"/>
    </source>
</evidence>
<dbReference type="PROSITE" id="PS00742">
    <property type="entry name" value="PEP_ENZYMES_2"/>
    <property type="match status" value="1"/>
</dbReference>
<evidence type="ECO:0000256" key="10">
    <source>
        <dbReference type="ARBA" id="ARBA00022777"/>
    </source>
</evidence>
<comment type="similarity">
    <text evidence="4 14">Belongs to the PEP-utilizing enzyme family.</text>
</comment>
<evidence type="ECO:0000259" key="17">
    <source>
        <dbReference type="Pfam" id="PF01326"/>
    </source>
</evidence>
<evidence type="ECO:0000256" key="11">
    <source>
        <dbReference type="ARBA" id="ARBA00022840"/>
    </source>
</evidence>
<evidence type="ECO:0000256" key="5">
    <source>
        <dbReference type="ARBA" id="ARBA00011996"/>
    </source>
</evidence>
<organism evidence="19 20">
    <name type="scientific">Methanoculleus bourgensis</name>
    <dbReference type="NCBI Taxonomy" id="83986"/>
    <lineage>
        <taxon>Archaea</taxon>
        <taxon>Methanobacteriati</taxon>
        <taxon>Methanobacteriota</taxon>
        <taxon>Stenosarchaea group</taxon>
        <taxon>Methanomicrobia</taxon>
        <taxon>Methanomicrobiales</taxon>
        <taxon>Methanomicrobiaceae</taxon>
        <taxon>Methanoculleus</taxon>
    </lineage>
</organism>
<dbReference type="KEGG" id="mema:MMAB1_2880"/>
<keyword evidence="8 14" id="KW-0479">Metal-binding</keyword>
<evidence type="ECO:0000256" key="2">
    <source>
        <dbReference type="ARBA" id="ARBA00002988"/>
    </source>
</evidence>
<dbReference type="Pfam" id="PF00391">
    <property type="entry name" value="PEP-utilizers"/>
    <property type="match status" value="1"/>
</dbReference>
<protein>
    <recommendedName>
        <fullName evidence="6 14">Phosphoenolpyruvate synthase</fullName>
        <shortName evidence="14">PEP synthase</shortName>
        <ecNumber evidence="5 14">2.7.9.2</ecNumber>
    </recommendedName>
    <alternativeName>
        <fullName evidence="14">Pyruvate, water dikinase</fullName>
    </alternativeName>
</protein>
<dbReference type="InterPro" id="IPR006319">
    <property type="entry name" value="PEP_synth"/>
</dbReference>
<dbReference type="Gene3D" id="3.20.20.60">
    <property type="entry name" value="Phosphoenolpyruvate-binding domains"/>
    <property type="match status" value="1"/>
</dbReference>
<dbReference type="InterPro" id="IPR002192">
    <property type="entry name" value="PPDK_AMP/ATP-bd"/>
</dbReference>
<dbReference type="SUPFAM" id="SSF56059">
    <property type="entry name" value="Glutathione synthetase ATP-binding domain-like"/>
    <property type="match status" value="1"/>
</dbReference>
<dbReference type="Gene3D" id="3.30.470.20">
    <property type="entry name" value="ATP-grasp fold, B domain"/>
    <property type="match status" value="1"/>
</dbReference>
<feature type="compositionally biased region" description="Polar residues" evidence="15">
    <location>
        <begin position="813"/>
        <end position="835"/>
    </location>
</feature>
<dbReference type="GO" id="GO:0008986">
    <property type="term" value="F:pyruvate, water dikinase activity"/>
    <property type="evidence" value="ECO:0007669"/>
    <property type="project" value="UniProtKB-EC"/>
</dbReference>
<dbReference type="EMBL" id="LT158599">
    <property type="protein sequence ID" value="CVK34093.1"/>
    <property type="molecule type" value="Genomic_DNA"/>
</dbReference>
<feature type="region of interest" description="Disordered" evidence="15">
    <location>
        <begin position="752"/>
        <end position="835"/>
    </location>
</feature>
<dbReference type="Gene3D" id="3.50.30.10">
    <property type="entry name" value="Phosphohistidine domain"/>
    <property type="match status" value="1"/>
</dbReference>
<dbReference type="NCBIfam" id="NF005057">
    <property type="entry name" value="PRK06464.1"/>
    <property type="match status" value="1"/>
</dbReference>
<comment type="function">
    <text evidence="2 14">Catalyzes the phosphorylation of pyruvate to phosphoenolpyruvate.</text>
</comment>
<evidence type="ECO:0000256" key="3">
    <source>
        <dbReference type="ARBA" id="ARBA00004742"/>
    </source>
</evidence>
<dbReference type="InterPro" id="IPR000121">
    <property type="entry name" value="PEP_util_C"/>
</dbReference>
<evidence type="ECO:0000256" key="14">
    <source>
        <dbReference type="PIRNR" id="PIRNR000854"/>
    </source>
</evidence>
<feature type="domain" description="PEP-utilising enzyme C-terminal" evidence="18">
    <location>
        <begin position="489"/>
        <end position="756"/>
    </location>
</feature>
<gene>
    <name evidence="19" type="primary">pps</name>
    <name evidence="19" type="ORF">MMAB1_2880</name>
</gene>
<evidence type="ECO:0000256" key="8">
    <source>
        <dbReference type="ARBA" id="ARBA00022723"/>
    </source>
</evidence>
<feature type="domain" description="Pyruvate phosphate dikinase AMP/ATP-binding" evidence="17">
    <location>
        <begin position="20"/>
        <end position="351"/>
    </location>
</feature>
<keyword evidence="9 14" id="KW-0547">Nucleotide-binding</keyword>
<evidence type="ECO:0000256" key="12">
    <source>
        <dbReference type="ARBA" id="ARBA00022842"/>
    </source>
</evidence>
<evidence type="ECO:0000259" key="16">
    <source>
        <dbReference type="Pfam" id="PF00391"/>
    </source>
</evidence>
<evidence type="ECO:0000256" key="4">
    <source>
        <dbReference type="ARBA" id="ARBA00007837"/>
    </source>
</evidence>
<evidence type="ECO:0000256" key="13">
    <source>
        <dbReference type="ARBA" id="ARBA00047700"/>
    </source>
</evidence>
<keyword evidence="12 14" id="KW-0460">Magnesium</keyword>
<dbReference type="NCBIfam" id="TIGR01418">
    <property type="entry name" value="PEP_synth"/>
    <property type="match status" value="1"/>
</dbReference>
<accession>A0A0X3BPV1</accession>
<dbReference type="PROSITE" id="PS00370">
    <property type="entry name" value="PEP_ENZYMES_PHOS_SITE"/>
    <property type="match status" value="1"/>
</dbReference>